<feature type="transmembrane region" description="Helical" evidence="7">
    <location>
        <begin position="116"/>
        <end position="139"/>
    </location>
</feature>
<feature type="compositionally biased region" description="Low complexity" evidence="6">
    <location>
        <begin position="61"/>
        <end position="77"/>
    </location>
</feature>
<dbReference type="GO" id="GO:0005886">
    <property type="term" value="C:plasma membrane"/>
    <property type="evidence" value="ECO:0007669"/>
    <property type="project" value="UniProtKB-SubCell"/>
</dbReference>
<name>A0A4R0REU3_9APHY</name>
<feature type="transmembrane region" description="Helical" evidence="7">
    <location>
        <begin position="151"/>
        <end position="175"/>
    </location>
</feature>
<proteinExistence type="predicted"/>
<comment type="subcellular location">
    <subcellularLocation>
        <location evidence="1">Cell membrane</location>
        <topology evidence="1">Multi-pass membrane protein</topology>
    </subcellularLocation>
</comment>
<feature type="domain" description="DUF202" evidence="8">
    <location>
        <begin position="107"/>
        <end position="178"/>
    </location>
</feature>
<keyword evidence="2" id="KW-1003">Cell membrane</keyword>
<evidence type="ECO:0000313" key="9">
    <source>
        <dbReference type="EMBL" id="TCD65822.1"/>
    </source>
</evidence>
<protein>
    <recommendedName>
        <fullName evidence="8">DUF202 domain-containing protein</fullName>
    </recommendedName>
</protein>
<evidence type="ECO:0000256" key="4">
    <source>
        <dbReference type="ARBA" id="ARBA00022989"/>
    </source>
</evidence>
<gene>
    <name evidence="9" type="ORF">EIP91_002172</name>
</gene>
<evidence type="ECO:0000256" key="2">
    <source>
        <dbReference type="ARBA" id="ARBA00022475"/>
    </source>
</evidence>
<evidence type="ECO:0000256" key="1">
    <source>
        <dbReference type="ARBA" id="ARBA00004651"/>
    </source>
</evidence>
<dbReference type="OrthoDB" id="199599at2759"/>
<accession>A0A4R0REU3</accession>
<sequence>MAFASTSNAVFYETPMASDPELPPSPNASRTNIHEPTNTDDDTTRRSSALRIPTEDEEAPDPNTDTTPDDPPSNTQPKSHGFLPFVTRPLGNFNPSLILENSGSVARDHLASERTFLAYVRTSLTLASAGIALFQLFALSNTTSSASIHKYARPIGATVVAFGIVVLVLGVVRYFAVQVALVKGVYPVARISPAFLSVGLLAIISVIFGILAGIRNDG</sequence>
<comment type="caution">
    <text evidence="9">The sequence shown here is derived from an EMBL/GenBank/DDBJ whole genome shotgun (WGS) entry which is preliminary data.</text>
</comment>
<evidence type="ECO:0000256" key="3">
    <source>
        <dbReference type="ARBA" id="ARBA00022692"/>
    </source>
</evidence>
<dbReference type="InterPro" id="IPR052053">
    <property type="entry name" value="IM_YidH-like"/>
</dbReference>
<organism evidence="9 10">
    <name type="scientific">Steccherinum ochraceum</name>
    <dbReference type="NCBI Taxonomy" id="92696"/>
    <lineage>
        <taxon>Eukaryota</taxon>
        <taxon>Fungi</taxon>
        <taxon>Dikarya</taxon>
        <taxon>Basidiomycota</taxon>
        <taxon>Agaricomycotina</taxon>
        <taxon>Agaricomycetes</taxon>
        <taxon>Polyporales</taxon>
        <taxon>Steccherinaceae</taxon>
        <taxon>Steccherinum</taxon>
    </lineage>
</organism>
<dbReference type="InterPro" id="IPR003807">
    <property type="entry name" value="DUF202"/>
</dbReference>
<dbReference type="PANTHER" id="PTHR34187:SF2">
    <property type="entry name" value="DUF202 DOMAIN-CONTAINING PROTEIN"/>
    <property type="match status" value="1"/>
</dbReference>
<keyword evidence="5 7" id="KW-0472">Membrane</keyword>
<dbReference type="Pfam" id="PF02656">
    <property type="entry name" value="DUF202"/>
    <property type="match status" value="1"/>
</dbReference>
<keyword evidence="3 7" id="KW-0812">Transmembrane</keyword>
<dbReference type="Proteomes" id="UP000292702">
    <property type="component" value="Unassembled WGS sequence"/>
</dbReference>
<keyword evidence="4 7" id="KW-1133">Transmembrane helix</keyword>
<dbReference type="EMBL" id="RWJN01000162">
    <property type="protein sequence ID" value="TCD65822.1"/>
    <property type="molecule type" value="Genomic_DNA"/>
</dbReference>
<evidence type="ECO:0000256" key="5">
    <source>
        <dbReference type="ARBA" id="ARBA00023136"/>
    </source>
</evidence>
<evidence type="ECO:0000256" key="6">
    <source>
        <dbReference type="SAM" id="MobiDB-lite"/>
    </source>
</evidence>
<evidence type="ECO:0000313" key="10">
    <source>
        <dbReference type="Proteomes" id="UP000292702"/>
    </source>
</evidence>
<feature type="transmembrane region" description="Helical" evidence="7">
    <location>
        <begin position="195"/>
        <end position="214"/>
    </location>
</feature>
<dbReference type="AlphaFoldDB" id="A0A4R0REU3"/>
<dbReference type="PANTHER" id="PTHR34187">
    <property type="entry name" value="FGR18P"/>
    <property type="match status" value="1"/>
</dbReference>
<keyword evidence="10" id="KW-1185">Reference proteome</keyword>
<feature type="compositionally biased region" description="Polar residues" evidence="6">
    <location>
        <begin position="27"/>
        <end position="36"/>
    </location>
</feature>
<reference evidence="9 10" key="1">
    <citation type="submission" date="2018-11" db="EMBL/GenBank/DDBJ databases">
        <title>Genome assembly of Steccherinum ochraceum LE-BIN_3174, the white-rot fungus of the Steccherinaceae family (The Residual Polyporoid clade, Polyporales, Basidiomycota).</title>
        <authorList>
            <person name="Fedorova T.V."/>
            <person name="Glazunova O.A."/>
            <person name="Landesman E.O."/>
            <person name="Moiseenko K.V."/>
            <person name="Psurtseva N.V."/>
            <person name="Savinova O.S."/>
            <person name="Shakhova N.V."/>
            <person name="Tyazhelova T.V."/>
            <person name="Vasina D.V."/>
        </authorList>
    </citation>
    <scope>NUCLEOTIDE SEQUENCE [LARGE SCALE GENOMIC DNA]</scope>
    <source>
        <strain evidence="9 10">LE-BIN_3174</strain>
    </source>
</reference>
<evidence type="ECO:0000259" key="8">
    <source>
        <dbReference type="Pfam" id="PF02656"/>
    </source>
</evidence>
<evidence type="ECO:0000256" key="7">
    <source>
        <dbReference type="SAM" id="Phobius"/>
    </source>
</evidence>
<feature type="region of interest" description="Disordered" evidence="6">
    <location>
        <begin position="1"/>
        <end position="81"/>
    </location>
</feature>